<dbReference type="Proteomes" id="UP001642360">
    <property type="component" value="Unassembled WGS sequence"/>
</dbReference>
<keyword evidence="1" id="KW-0472">Membrane</keyword>
<proteinExistence type="predicted"/>
<keyword evidence="1" id="KW-1133">Transmembrane helix</keyword>
<name>A0ABC8UEH5_9AQUA</name>
<feature type="non-terminal residue" evidence="2">
    <location>
        <position position="1"/>
    </location>
</feature>
<dbReference type="EMBL" id="CAUOFW020007531">
    <property type="protein sequence ID" value="CAK9179534.1"/>
    <property type="molecule type" value="Genomic_DNA"/>
</dbReference>
<organism evidence="2 3">
    <name type="scientific">Ilex paraguariensis</name>
    <name type="common">yerba mate</name>
    <dbReference type="NCBI Taxonomy" id="185542"/>
    <lineage>
        <taxon>Eukaryota</taxon>
        <taxon>Viridiplantae</taxon>
        <taxon>Streptophyta</taxon>
        <taxon>Embryophyta</taxon>
        <taxon>Tracheophyta</taxon>
        <taxon>Spermatophyta</taxon>
        <taxon>Magnoliopsida</taxon>
        <taxon>eudicotyledons</taxon>
        <taxon>Gunneridae</taxon>
        <taxon>Pentapetalae</taxon>
        <taxon>asterids</taxon>
        <taxon>campanulids</taxon>
        <taxon>Aquifoliales</taxon>
        <taxon>Aquifoliaceae</taxon>
        <taxon>Ilex</taxon>
    </lineage>
</organism>
<gene>
    <name evidence="2" type="ORF">ILEXP_LOCUS49471</name>
</gene>
<dbReference type="AlphaFoldDB" id="A0ABC8UEH5"/>
<accession>A0ABC8UEH5</accession>
<evidence type="ECO:0000313" key="3">
    <source>
        <dbReference type="Proteomes" id="UP001642360"/>
    </source>
</evidence>
<keyword evidence="1" id="KW-0812">Transmembrane</keyword>
<comment type="caution">
    <text evidence="2">The sequence shown here is derived from an EMBL/GenBank/DDBJ whole genome shotgun (WGS) entry which is preliminary data.</text>
</comment>
<evidence type="ECO:0000313" key="2">
    <source>
        <dbReference type="EMBL" id="CAK9179534.1"/>
    </source>
</evidence>
<protein>
    <submittedName>
        <fullName evidence="2">Uncharacterized protein</fullName>
    </submittedName>
</protein>
<feature type="transmembrane region" description="Helical" evidence="1">
    <location>
        <begin position="18"/>
        <end position="44"/>
    </location>
</feature>
<reference evidence="2 3" key="1">
    <citation type="submission" date="2024-02" db="EMBL/GenBank/DDBJ databases">
        <authorList>
            <person name="Vignale AGUSTIN F."/>
            <person name="Sosa J E."/>
            <person name="Modenutti C."/>
        </authorList>
    </citation>
    <scope>NUCLEOTIDE SEQUENCE [LARGE SCALE GENOMIC DNA]</scope>
</reference>
<evidence type="ECO:0000256" key="1">
    <source>
        <dbReference type="SAM" id="Phobius"/>
    </source>
</evidence>
<keyword evidence="3" id="KW-1185">Reference proteome</keyword>
<feature type="transmembrane region" description="Helical" evidence="1">
    <location>
        <begin position="56"/>
        <end position="81"/>
    </location>
</feature>
<sequence>CGFVVVLRSYGGRCGDQLWCVVIVVLIEWYFGFDFGGAVVVVVIKDMWWCNCDLPYVMVLANFSMVMSSCAVHPQGLMLLIRMLRIALQVEFLVVVVVEQQNAGGKGRSRASIERPLFSILPRDEPANMLHIIEAEVSSNSLVQRREEAQRIMKEALGTLDGH</sequence>